<feature type="transmembrane region" description="Helical" evidence="2">
    <location>
        <begin position="28"/>
        <end position="47"/>
    </location>
</feature>
<gene>
    <name evidence="3" type="ORF">GCM10010911_38500</name>
</gene>
<feature type="region of interest" description="Disordered" evidence="1">
    <location>
        <begin position="315"/>
        <end position="343"/>
    </location>
</feature>
<dbReference type="InterPro" id="IPR043756">
    <property type="entry name" value="DUF5702"/>
</dbReference>
<sequence length="744" mass="81511">MSVIGKHSPSTRLDKHTGGLFLREDGAVSVYLVVATAGILLLTSLLIDYARIAAFHKQLEVAAQSGIRSTLSAYDNQLYEQYGLFGAGGTDRNEIFRHVAENNWMDNDDAFQMLRIKPVDAHVNSYEVLGTHAVFKRQVLEEMKYKAPVDFALEVVSKFAPLAEAMKEASTSVEVLEEVRKLYDKREKHLEKTLELQRKSARAAEQEMDGLLAVGGMGQSGGAVAGIVSGYGSYLGWIAHDSAPPAGARPKYSLEIGSYAMTARAVSNDLAHKSSNALIRHRELEPEALEQLEEARRCNDEMSAVIQRLQDNRDNTGYDLISGEQSNDQPASGASAPASQLQEVRQAAQDMILPSEWFAGYKEEVTAQTRKFNSFNAGTAGFQSGVSAALSNPGSGAMMSGSAERLQQAFNQYADDYIRPGVVIKARADGLNERQSSDEQRKEKEREAKSKWNEVRGWMKGMSESGQSEHQQAFDEVKQRFEANLLFNELGADEAISGEEATEDPHDAASASMSGMGSIFSGMADMLTGIRDPLYMNEYIVHRFNAYDPKNFESMMKSTGDSGFSDSLALGNQEIEYILYGFHDPAANIAAAYGEIFGVRLAVRTMEGLVECKGMGHPLLVLAAALLYGLEKSIADMMMLAKEGTTPLSKYVSTNLTYLDYLRVFLLLHGNSEKRTSRTIAVIEQNTEVILAGTSTGLTGELSASVNVWFLPGLMRSFTVLGLLNGKVKGGRYEATKTIGWSYQ</sequence>
<dbReference type="Proteomes" id="UP000612456">
    <property type="component" value="Unassembled WGS sequence"/>
</dbReference>
<evidence type="ECO:0000313" key="3">
    <source>
        <dbReference type="EMBL" id="GGD76688.1"/>
    </source>
</evidence>
<dbReference type="Pfam" id="PF18960">
    <property type="entry name" value="DUF5702"/>
    <property type="match status" value="1"/>
</dbReference>
<name>A0A917DWZ5_9BACL</name>
<organism evidence="3 4">
    <name type="scientific">Paenibacillus nasutitermitis</name>
    <dbReference type="NCBI Taxonomy" id="1652958"/>
    <lineage>
        <taxon>Bacteria</taxon>
        <taxon>Bacillati</taxon>
        <taxon>Bacillota</taxon>
        <taxon>Bacilli</taxon>
        <taxon>Bacillales</taxon>
        <taxon>Paenibacillaceae</taxon>
        <taxon>Paenibacillus</taxon>
    </lineage>
</organism>
<dbReference type="RefSeq" id="WP_188993609.1">
    <property type="nucleotide sequence ID" value="NZ_BMHP01000002.1"/>
</dbReference>
<dbReference type="EMBL" id="BMHP01000002">
    <property type="protein sequence ID" value="GGD76688.1"/>
    <property type="molecule type" value="Genomic_DNA"/>
</dbReference>
<evidence type="ECO:0000256" key="1">
    <source>
        <dbReference type="SAM" id="MobiDB-lite"/>
    </source>
</evidence>
<protein>
    <submittedName>
        <fullName evidence="3">Uncharacterized protein</fullName>
    </submittedName>
</protein>
<dbReference type="AlphaFoldDB" id="A0A917DWZ5"/>
<feature type="region of interest" description="Disordered" evidence="1">
    <location>
        <begin position="430"/>
        <end position="449"/>
    </location>
</feature>
<feature type="compositionally biased region" description="Low complexity" evidence="1">
    <location>
        <begin position="330"/>
        <end position="339"/>
    </location>
</feature>
<evidence type="ECO:0000313" key="4">
    <source>
        <dbReference type="Proteomes" id="UP000612456"/>
    </source>
</evidence>
<keyword evidence="2" id="KW-0472">Membrane</keyword>
<keyword evidence="2" id="KW-0812">Transmembrane</keyword>
<keyword evidence="2" id="KW-1133">Transmembrane helix</keyword>
<reference evidence="3" key="2">
    <citation type="submission" date="2020-09" db="EMBL/GenBank/DDBJ databases">
        <authorList>
            <person name="Sun Q."/>
            <person name="Zhou Y."/>
        </authorList>
    </citation>
    <scope>NUCLEOTIDE SEQUENCE</scope>
    <source>
        <strain evidence="3">CGMCC 1.15178</strain>
    </source>
</reference>
<proteinExistence type="predicted"/>
<reference evidence="3" key="1">
    <citation type="journal article" date="2014" name="Int. J. Syst. Evol. Microbiol.">
        <title>Complete genome sequence of Corynebacterium casei LMG S-19264T (=DSM 44701T), isolated from a smear-ripened cheese.</title>
        <authorList>
            <consortium name="US DOE Joint Genome Institute (JGI-PGF)"/>
            <person name="Walter F."/>
            <person name="Albersmeier A."/>
            <person name="Kalinowski J."/>
            <person name="Ruckert C."/>
        </authorList>
    </citation>
    <scope>NUCLEOTIDE SEQUENCE</scope>
    <source>
        <strain evidence="3">CGMCC 1.15178</strain>
    </source>
</reference>
<comment type="caution">
    <text evidence="3">The sequence shown here is derived from an EMBL/GenBank/DDBJ whole genome shotgun (WGS) entry which is preliminary data.</text>
</comment>
<keyword evidence="4" id="KW-1185">Reference proteome</keyword>
<accession>A0A917DWZ5</accession>
<evidence type="ECO:0000256" key="2">
    <source>
        <dbReference type="SAM" id="Phobius"/>
    </source>
</evidence>